<reference evidence="5 6" key="1">
    <citation type="submission" date="2019-08" db="EMBL/GenBank/DDBJ databases">
        <title>Parahaliea maris sp. nov., isolated from the surface seawater.</title>
        <authorList>
            <person name="Liu Y."/>
        </authorList>
    </citation>
    <scope>NUCLEOTIDE SEQUENCE [LARGE SCALE GENOMIC DNA]</scope>
    <source>
        <strain evidence="5 6">HSLHS9</strain>
    </source>
</reference>
<sequence length="349" mass="38685">MLAQATNQDSKAPANPEGMARTPLNRLLAIAATEGLDTGELFDRVGVDPRLLLIKGRPIDRSQYLSVANALLEALDIPDIGFRSGTSFRVNDLGVLGHAMLSSENIVQAIQTYLRYRSAFGSTFPVRALIHEGQLALTAEIALPDSPLKRYQLENWLLTLTALRELVSEPDALFRSISFAYSEPAHSDRLVEQFRCRLLFDQPASLVVFNPELTRARLKFACESVHRLCAQECTRALRNLSRPDTLDVAVKSMLVDVSTDFPSPADLSARLNISERTLRRRLADLGTSYNKLLLEARMELAAAFQASGARSIKDIALSLGYSEVESYHRAFKSFHGVTPGQFEARHTDP</sequence>
<dbReference type="AlphaFoldDB" id="A0A5C8ZW90"/>
<evidence type="ECO:0000256" key="3">
    <source>
        <dbReference type="ARBA" id="ARBA00023163"/>
    </source>
</evidence>
<dbReference type="InterPro" id="IPR018060">
    <property type="entry name" value="HTH_AraC"/>
</dbReference>
<organism evidence="5 6">
    <name type="scientific">Parahaliea maris</name>
    <dbReference type="NCBI Taxonomy" id="2716870"/>
    <lineage>
        <taxon>Bacteria</taxon>
        <taxon>Pseudomonadati</taxon>
        <taxon>Pseudomonadota</taxon>
        <taxon>Gammaproteobacteria</taxon>
        <taxon>Cellvibrionales</taxon>
        <taxon>Halieaceae</taxon>
        <taxon>Parahaliea</taxon>
    </lineage>
</organism>
<name>A0A5C8ZW90_9GAMM</name>
<dbReference type="EMBL" id="VRZA01000004">
    <property type="protein sequence ID" value="TXS92813.1"/>
    <property type="molecule type" value="Genomic_DNA"/>
</dbReference>
<proteinExistence type="predicted"/>
<evidence type="ECO:0000256" key="2">
    <source>
        <dbReference type="ARBA" id="ARBA00023125"/>
    </source>
</evidence>
<comment type="caution">
    <text evidence="5">The sequence shown here is derived from an EMBL/GenBank/DDBJ whole genome shotgun (WGS) entry which is preliminary data.</text>
</comment>
<keyword evidence="1" id="KW-0805">Transcription regulation</keyword>
<dbReference type="SUPFAM" id="SSF46689">
    <property type="entry name" value="Homeodomain-like"/>
    <property type="match status" value="1"/>
</dbReference>
<dbReference type="SMART" id="SM00342">
    <property type="entry name" value="HTH_ARAC"/>
    <property type="match status" value="1"/>
</dbReference>
<dbReference type="Proteomes" id="UP000321039">
    <property type="component" value="Unassembled WGS sequence"/>
</dbReference>
<dbReference type="GO" id="GO:0003700">
    <property type="term" value="F:DNA-binding transcription factor activity"/>
    <property type="evidence" value="ECO:0007669"/>
    <property type="project" value="InterPro"/>
</dbReference>
<dbReference type="PROSITE" id="PS01124">
    <property type="entry name" value="HTH_ARAC_FAMILY_2"/>
    <property type="match status" value="1"/>
</dbReference>
<dbReference type="Pfam" id="PF12625">
    <property type="entry name" value="Arabinose_bd"/>
    <property type="match status" value="1"/>
</dbReference>
<feature type="domain" description="HTH araC/xylS-type" evidence="4">
    <location>
        <begin position="247"/>
        <end position="345"/>
    </location>
</feature>
<keyword evidence="2" id="KW-0238">DNA-binding</keyword>
<dbReference type="InterPro" id="IPR009057">
    <property type="entry name" value="Homeodomain-like_sf"/>
</dbReference>
<dbReference type="PANTHER" id="PTHR47894">
    <property type="entry name" value="HTH-TYPE TRANSCRIPTIONAL REGULATOR GADX"/>
    <property type="match status" value="1"/>
</dbReference>
<dbReference type="InterPro" id="IPR032687">
    <property type="entry name" value="AraC-type_N"/>
</dbReference>
<keyword evidence="6" id="KW-1185">Reference proteome</keyword>
<dbReference type="Pfam" id="PF12833">
    <property type="entry name" value="HTH_18"/>
    <property type="match status" value="1"/>
</dbReference>
<evidence type="ECO:0000313" key="6">
    <source>
        <dbReference type="Proteomes" id="UP000321039"/>
    </source>
</evidence>
<dbReference type="PANTHER" id="PTHR47894:SF1">
    <property type="entry name" value="HTH-TYPE TRANSCRIPTIONAL REGULATOR VQSM"/>
    <property type="match status" value="1"/>
</dbReference>
<gene>
    <name evidence="5" type="ORF">FV139_12650</name>
</gene>
<keyword evidence="3" id="KW-0804">Transcription</keyword>
<protein>
    <submittedName>
        <fullName evidence="5">AraC family transcriptional regulator</fullName>
    </submittedName>
</protein>
<dbReference type="GO" id="GO:0000976">
    <property type="term" value="F:transcription cis-regulatory region binding"/>
    <property type="evidence" value="ECO:0007669"/>
    <property type="project" value="TreeGrafter"/>
</dbReference>
<dbReference type="Gene3D" id="1.10.10.60">
    <property type="entry name" value="Homeodomain-like"/>
    <property type="match status" value="1"/>
</dbReference>
<evidence type="ECO:0000259" key="4">
    <source>
        <dbReference type="PROSITE" id="PS01124"/>
    </source>
</evidence>
<accession>A0A5C8ZW90</accession>
<dbReference type="GO" id="GO:0005829">
    <property type="term" value="C:cytosol"/>
    <property type="evidence" value="ECO:0007669"/>
    <property type="project" value="TreeGrafter"/>
</dbReference>
<evidence type="ECO:0000256" key="1">
    <source>
        <dbReference type="ARBA" id="ARBA00023015"/>
    </source>
</evidence>
<evidence type="ECO:0000313" key="5">
    <source>
        <dbReference type="EMBL" id="TXS92813.1"/>
    </source>
</evidence>